<evidence type="ECO:0000259" key="2">
    <source>
        <dbReference type="Pfam" id="PF13421"/>
    </source>
</evidence>
<dbReference type="SUPFAM" id="SSF117892">
    <property type="entry name" value="Band 7/SPFH domain"/>
    <property type="match status" value="1"/>
</dbReference>
<dbReference type="Pfam" id="PF09851">
    <property type="entry name" value="SHOCT"/>
    <property type="match status" value="1"/>
</dbReference>
<evidence type="ECO:0000313" key="3">
    <source>
        <dbReference type="EMBL" id="MFD2598989.1"/>
    </source>
</evidence>
<accession>A0ABW5NIQ6</accession>
<feature type="domain" description="SPFH" evidence="2">
    <location>
        <begin position="21"/>
        <end position="229"/>
    </location>
</feature>
<dbReference type="RefSeq" id="WP_380869117.1">
    <property type="nucleotide sequence ID" value="NZ_JBHUMA010000006.1"/>
</dbReference>
<protein>
    <submittedName>
        <fullName evidence="3">SPFH domain-containing protein</fullName>
    </submittedName>
</protein>
<keyword evidence="4" id="KW-1185">Reference proteome</keyword>
<name>A0ABW5NIQ6_9SPHI</name>
<reference evidence="4" key="1">
    <citation type="journal article" date="2019" name="Int. J. Syst. Evol. Microbiol.">
        <title>The Global Catalogue of Microorganisms (GCM) 10K type strain sequencing project: providing services to taxonomists for standard genome sequencing and annotation.</title>
        <authorList>
            <consortium name="The Broad Institute Genomics Platform"/>
            <consortium name="The Broad Institute Genome Sequencing Center for Infectious Disease"/>
            <person name="Wu L."/>
            <person name="Ma J."/>
        </authorList>
    </citation>
    <scope>NUCLEOTIDE SEQUENCE [LARGE SCALE GENOMIC DNA]</scope>
    <source>
        <strain evidence="4">KCTC 42248</strain>
    </source>
</reference>
<comment type="caution">
    <text evidence="3">The sequence shown here is derived from an EMBL/GenBank/DDBJ whole genome shotgun (WGS) entry which is preliminary data.</text>
</comment>
<dbReference type="CDD" id="cd03408">
    <property type="entry name" value="SPFH_like_u1"/>
    <property type="match status" value="1"/>
</dbReference>
<dbReference type="InterPro" id="IPR018649">
    <property type="entry name" value="SHOCT"/>
</dbReference>
<dbReference type="InterPro" id="IPR036013">
    <property type="entry name" value="Band_7/SPFH_dom_sf"/>
</dbReference>
<dbReference type="Proteomes" id="UP001597393">
    <property type="component" value="Unassembled WGS sequence"/>
</dbReference>
<evidence type="ECO:0000313" key="4">
    <source>
        <dbReference type="Proteomes" id="UP001597393"/>
    </source>
</evidence>
<dbReference type="Pfam" id="PF13421">
    <property type="entry name" value="Band_7_1"/>
    <property type="match status" value="1"/>
</dbReference>
<dbReference type="PANTHER" id="PTHR37826:SF2">
    <property type="entry name" value="ZINC-RIBBON DOMAIN-CONTAINING PROTEIN"/>
    <property type="match status" value="1"/>
</dbReference>
<proteinExistence type="predicted"/>
<evidence type="ECO:0000259" key="1">
    <source>
        <dbReference type="Pfam" id="PF09851"/>
    </source>
</evidence>
<dbReference type="EMBL" id="JBHUMA010000006">
    <property type="protein sequence ID" value="MFD2598989.1"/>
    <property type="molecule type" value="Genomic_DNA"/>
</dbReference>
<sequence>MKLPHIEIIESVAPNPNLLLWKYPDTDREIKNGAKLTVRPSQQALFINEGQIADVFDAGLHTLKTENIPILSKLKGWKYGFESPFKADVYFFNTHRFIQNKWGTPAPILMQDKAFGQVRLRAFGTYDIRIADVKTFFSQYAGSFSHFNIFELQAQLRDFIAPIFGEVLAQEQISIKEVAGNMTHLSERVLLLLIPYFQKLGLELLDFRISSVTLPDEVSKHYDKITSMNMVNDIDKYTQFSAAQAMSQKGTAMSDIAASSMAIQAMNQGFPKTTTKETDIPAKLKQLKDLLDNGLIDSEDYQAKKKELLDQL</sequence>
<organism evidence="3 4">
    <name type="scientific">Sphingobacterium corticis</name>
    <dbReference type="NCBI Taxonomy" id="1812823"/>
    <lineage>
        <taxon>Bacteria</taxon>
        <taxon>Pseudomonadati</taxon>
        <taxon>Bacteroidota</taxon>
        <taxon>Sphingobacteriia</taxon>
        <taxon>Sphingobacteriales</taxon>
        <taxon>Sphingobacteriaceae</taxon>
        <taxon>Sphingobacterium</taxon>
    </lineage>
</organism>
<dbReference type="PANTHER" id="PTHR37826">
    <property type="entry name" value="FLOTILLIN BAND_7_5 DOMAIN PROTEIN"/>
    <property type="match status" value="1"/>
</dbReference>
<dbReference type="InterPro" id="IPR033880">
    <property type="entry name" value="SPFH_YdjI"/>
</dbReference>
<gene>
    <name evidence="3" type="ORF">ACFSQ3_08490</name>
</gene>
<feature type="domain" description="SHOCT" evidence="1">
    <location>
        <begin position="283"/>
        <end position="309"/>
    </location>
</feature>